<keyword evidence="1" id="KW-0723">Serine/threonine-protein kinase</keyword>
<dbReference type="RefSeq" id="WP_085214543.1">
    <property type="nucleotide sequence ID" value="NZ_FXAM01000001.1"/>
</dbReference>
<accession>A0A1Y6CZZ2</accession>
<keyword evidence="3" id="KW-0808">Transferase</keyword>
<protein>
    <submittedName>
        <fullName evidence="3">Serine/threonine-protein kinase RsbW</fullName>
    </submittedName>
</protein>
<dbReference type="PANTHER" id="PTHR35526:SF6">
    <property type="entry name" value="SLR1861 PROTEIN"/>
    <property type="match status" value="1"/>
</dbReference>
<dbReference type="PANTHER" id="PTHR35526">
    <property type="entry name" value="ANTI-SIGMA-F FACTOR RSBW-RELATED"/>
    <property type="match status" value="1"/>
</dbReference>
<dbReference type="SUPFAM" id="SSF55874">
    <property type="entry name" value="ATPase domain of HSP90 chaperone/DNA topoisomerase II/histidine kinase"/>
    <property type="match status" value="1"/>
</dbReference>
<name>A0A1Y6CZZ2_9GAMM</name>
<keyword evidence="4" id="KW-1185">Reference proteome</keyword>
<feature type="domain" description="Histidine kinase/HSP90-like ATPase" evidence="2">
    <location>
        <begin position="20"/>
        <end position="145"/>
    </location>
</feature>
<reference evidence="3 4" key="1">
    <citation type="submission" date="2016-12" db="EMBL/GenBank/DDBJ databases">
        <authorList>
            <person name="Song W.-J."/>
            <person name="Kurnit D.M."/>
        </authorList>
    </citation>
    <scope>NUCLEOTIDE SEQUENCE [LARGE SCALE GENOMIC DNA]</scope>
    <source>
        <strain evidence="3 4">175</strain>
    </source>
</reference>
<dbReference type="InterPro" id="IPR003594">
    <property type="entry name" value="HATPase_dom"/>
</dbReference>
<evidence type="ECO:0000313" key="4">
    <source>
        <dbReference type="Proteomes" id="UP000192923"/>
    </source>
</evidence>
<dbReference type="GO" id="GO:0004674">
    <property type="term" value="F:protein serine/threonine kinase activity"/>
    <property type="evidence" value="ECO:0007669"/>
    <property type="project" value="UniProtKB-KW"/>
</dbReference>
<dbReference type="AlphaFoldDB" id="A0A1Y6CZZ2"/>
<dbReference type="InterPro" id="IPR036890">
    <property type="entry name" value="HATPase_C_sf"/>
</dbReference>
<keyword evidence="3" id="KW-0418">Kinase</keyword>
<evidence type="ECO:0000256" key="1">
    <source>
        <dbReference type="ARBA" id="ARBA00022527"/>
    </source>
</evidence>
<dbReference type="Proteomes" id="UP000192923">
    <property type="component" value="Unassembled WGS sequence"/>
</dbReference>
<gene>
    <name evidence="3" type="ORF">SAMN02949497_3288</name>
</gene>
<dbReference type="CDD" id="cd16936">
    <property type="entry name" value="HATPase_RsbW-like"/>
    <property type="match status" value="1"/>
</dbReference>
<organism evidence="3 4">
    <name type="scientific">Methylomagnum ishizawai</name>
    <dbReference type="NCBI Taxonomy" id="1760988"/>
    <lineage>
        <taxon>Bacteria</taxon>
        <taxon>Pseudomonadati</taxon>
        <taxon>Pseudomonadota</taxon>
        <taxon>Gammaproteobacteria</taxon>
        <taxon>Methylococcales</taxon>
        <taxon>Methylococcaceae</taxon>
        <taxon>Methylomagnum</taxon>
    </lineage>
</organism>
<dbReference type="Pfam" id="PF13581">
    <property type="entry name" value="HATPase_c_2"/>
    <property type="match status" value="1"/>
</dbReference>
<dbReference type="Gene3D" id="3.30.565.10">
    <property type="entry name" value="Histidine kinase-like ATPase, C-terminal domain"/>
    <property type="match status" value="1"/>
</dbReference>
<dbReference type="EMBL" id="FXAM01000001">
    <property type="protein sequence ID" value="SMF95911.1"/>
    <property type="molecule type" value="Genomic_DNA"/>
</dbReference>
<evidence type="ECO:0000259" key="2">
    <source>
        <dbReference type="Pfam" id="PF13581"/>
    </source>
</evidence>
<dbReference type="InterPro" id="IPR050267">
    <property type="entry name" value="Anti-sigma-factor_SerPK"/>
</dbReference>
<sequence>MPNTPNGSAAPAQLKLNLRPDTAELEPLALAVEAFGADRDWSPALIMQINLVLEEIIVNTIDYGYPDGRAGQIEVVLEADATAIHIQIEDDADAFDPFAEAPRPDIAAVLADRPIGGLGVHLVRHYMDVCAYRRAPGRNLISLVKRLPSPASAA</sequence>
<dbReference type="OrthoDB" id="9792240at2"/>
<dbReference type="STRING" id="1760988.SAMN02949497_3288"/>
<proteinExistence type="predicted"/>
<evidence type="ECO:0000313" key="3">
    <source>
        <dbReference type="EMBL" id="SMF95911.1"/>
    </source>
</evidence>